<evidence type="ECO:0000313" key="2">
    <source>
        <dbReference type="EMBL" id="SJZ39293.1"/>
    </source>
</evidence>
<organism evidence="2 3">
    <name type="scientific">Sediminibacterium ginsengisoli</name>
    <dbReference type="NCBI Taxonomy" id="413434"/>
    <lineage>
        <taxon>Bacteria</taxon>
        <taxon>Pseudomonadati</taxon>
        <taxon>Bacteroidota</taxon>
        <taxon>Chitinophagia</taxon>
        <taxon>Chitinophagales</taxon>
        <taxon>Chitinophagaceae</taxon>
        <taxon>Sediminibacterium</taxon>
    </lineage>
</organism>
<evidence type="ECO:0000256" key="1">
    <source>
        <dbReference type="SAM" id="Phobius"/>
    </source>
</evidence>
<keyword evidence="1" id="KW-1133">Transmembrane helix</keyword>
<keyword evidence="1" id="KW-0812">Transmembrane</keyword>
<dbReference type="Pfam" id="PF04134">
    <property type="entry name" value="DCC1-like"/>
    <property type="match status" value="1"/>
</dbReference>
<reference evidence="2 3" key="1">
    <citation type="submission" date="2017-02" db="EMBL/GenBank/DDBJ databases">
        <authorList>
            <person name="Peterson S.W."/>
        </authorList>
    </citation>
    <scope>NUCLEOTIDE SEQUENCE [LARGE SCALE GENOMIC DNA]</scope>
    <source>
        <strain evidence="2 3">DSM 22335</strain>
    </source>
</reference>
<dbReference type="InterPro" id="IPR052927">
    <property type="entry name" value="DCC_oxidoreductase"/>
</dbReference>
<dbReference type="PANTHER" id="PTHR33639">
    <property type="entry name" value="THIOL-DISULFIDE OXIDOREDUCTASE DCC"/>
    <property type="match status" value="1"/>
</dbReference>
<sequence>MIQKHHQITNPVIIFDGVCNLCNRSVRFVIKHDPHKHFRFASLQSDAARQFLAAHDTDAADSDSFILAENGRVSRYSTAALKVCRQLNGLWPLLYGLIIIPPFIRNAVYRYVARNRYKWFGRRDSCMIPSADTSDRFL</sequence>
<dbReference type="EMBL" id="FUWH01000001">
    <property type="protein sequence ID" value="SJZ39293.1"/>
    <property type="molecule type" value="Genomic_DNA"/>
</dbReference>
<keyword evidence="1" id="KW-0472">Membrane</keyword>
<proteinExistence type="predicted"/>
<protein>
    <submittedName>
        <fullName evidence="2">Predicted thiol-disulfide oxidoreductase YuxK, DCC family</fullName>
    </submittedName>
</protein>
<evidence type="ECO:0000313" key="3">
    <source>
        <dbReference type="Proteomes" id="UP000190888"/>
    </source>
</evidence>
<keyword evidence="3" id="KW-1185">Reference proteome</keyword>
<dbReference type="OrthoDB" id="9785438at2"/>
<dbReference type="GO" id="GO:0015035">
    <property type="term" value="F:protein-disulfide reductase activity"/>
    <property type="evidence" value="ECO:0007669"/>
    <property type="project" value="InterPro"/>
</dbReference>
<dbReference type="AlphaFoldDB" id="A0A1T4KAE6"/>
<dbReference type="InterPro" id="IPR007263">
    <property type="entry name" value="DCC1-like"/>
</dbReference>
<gene>
    <name evidence="2" type="ORF">SAMN04488132_101565</name>
</gene>
<dbReference type="Proteomes" id="UP000190888">
    <property type="component" value="Unassembled WGS sequence"/>
</dbReference>
<dbReference type="PANTHER" id="PTHR33639:SF2">
    <property type="entry name" value="DUF393 DOMAIN-CONTAINING PROTEIN"/>
    <property type="match status" value="1"/>
</dbReference>
<feature type="transmembrane region" description="Helical" evidence="1">
    <location>
        <begin position="93"/>
        <end position="113"/>
    </location>
</feature>
<accession>A0A1T4KAE6</accession>
<dbReference type="STRING" id="413434.SAMN04488132_101565"/>
<name>A0A1T4KAE6_9BACT</name>
<dbReference type="RefSeq" id="WP_078829893.1">
    <property type="nucleotide sequence ID" value="NZ_FUWH01000001.1"/>
</dbReference>